<organism evidence="3 4">
    <name type="scientific">Roseburia hominis</name>
    <dbReference type="NCBI Taxonomy" id="301301"/>
    <lineage>
        <taxon>Bacteria</taxon>
        <taxon>Bacillati</taxon>
        <taxon>Bacillota</taxon>
        <taxon>Clostridia</taxon>
        <taxon>Lachnospirales</taxon>
        <taxon>Lachnospiraceae</taxon>
        <taxon>Roseburia</taxon>
    </lineage>
</organism>
<dbReference type="AlphaFoldDB" id="A0A395V8B1"/>
<dbReference type="InterPro" id="IPR001296">
    <property type="entry name" value="Glyco_trans_1"/>
</dbReference>
<dbReference type="PANTHER" id="PTHR45947:SF13">
    <property type="entry name" value="TRANSFERASE"/>
    <property type="match status" value="1"/>
</dbReference>
<feature type="domain" description="Glycosyltransferase subfamily 4-like N-terminal" evidence="2">
    <location>
        <begin position="17"/>
        <end position="116"/>
    </location>
</feature>
<dbReference type="RefSeq" id="WP_118097112.1">
    <property type="nucleotide sequence ID" value="NZ_QRVL01000003.1"/>
</dbReference>
<dbReference type="CDD" id="cd03801">
    <property type="entry name" value="GT4_PimA-like"/>
    <property type="match status" value="1"/>
</dbReference>
<protein>
    <submittedName>
        <fullName evidence="3">Glycosyltransferase family 1 protein</fullName>
    </submittedName>
</protein>
<dbReference type="EMBL" id="QRVL01000003">
    <property type="protein sequence ID" value="RGS41380.1"/>
    <property type="molecule type" value="Genomic_DNA"/>
</dbReference>
<reference evidence="3 4" key="1">
    <citation type="submission" date="2018-08" db="EMBL/GenBank/DDBJ databases">
        <title>A genome reference for cultivated species of the human gut microbiota.</title>
        <authorList>
            <person name="Zou Y."/>
            <person name="Xue W."/>
            <person name="Luo G."/>
        </authorList>
    </citation>
    <scope>NUCLEOTIDE SEQUENCE [LARGE SCALE GENOMIC DNA]</scope>
    <source>
        <strain evidence="3 4">AF22-12AC</strain>
    </source>
</reference>
<dbReference type="InterPro" id="IPR050194">
    <property type="entry name" value="Glycosyltransferase_grp1"/>
</dbReference>
<dbReference type="Gene3D" id="3.40.50.2000">
    <property type="entry name" value="Glycogen Phosphorylase B"/>
    <property type="match status" value="2"/>
</dbReference>
<feature type="domain" description="Glycosyl transferase family 1" evidence="1">
    <location>
        <begin position="217"/>
        <end position="360"/>
    </location>
</feature>
<dbReference type="SUPFAM" id="SSF53756">
    <property type="entry name" value="UDP-Glycosyltransferase/glycogen phosphorylase"/>
    <property type="match status" value="1"/>
</dbReference>
<proteinExistence type="predicted"/>
<name>A0A395V8B1_9FIRM</name>
<dbReference type="Pfam" id="PF13439">
    <property type="entry name" value="Glyco_transf_4"/>
    <property type="match status" value="1"/>
</dbReference>
<evidence type="ECO:0000313" key="4">
    <source>
        <dbReference type="Proteomes" id="UP000266172"/>
    </source>
</evidence>
<dbReference type="GO" id="GO:0016757">
    <property type="term" value="F:glycosyltransferase activity"/>
    <property type="evidence" value="ECO:0007669"/>
    <property type="project" value="InterPro"/>
</dbReference>
<dbReference type="Pfam" id="PF00534">
    <property type="entry name" value="Glycos_transf_1"/>
    <property type="match status" value="1"/>
</dbReference>
<gene>
    <name evidence="3" type="ORF">DWX93_06955</name>
</gene>
<keyword evidence="3" id="KW-0808">Transferase</keyword>
<evidence type="ECO:0000259" key="1">
    <source>
        <dbReference type="Pfam" id="PF00534"/>
    </source>
</evidence>
<dbReference type="InterPro" id="IPR028098">
    <property type="entry name" value="Glyco_trans_4-like_N"/>
</dbReference>
<dbReference type="PANTHER" id="PTHR45947">
    <property type="entry name" value="SULFOQUINOVOSYL TRANSFERASE SQD2"/>
    <property type="match status" value="1"/>
</dbReference>
<accession>A0A395V8B1</accession>
<dbReference type="Proteomes" id="UP000266172">
    <property type="component" value="Unassembled WGS sequence"/>
</dbReference>
<sequence length="397" mass="46080">MKNYRILQIHNFYQIPGGEDVVVRNEKRLLEEHGHKVYTYYRSNSELNDKGIAGKLLLPFTAVFSLKTYREVKRLIRENNIDIVHVHNTLTMVSPSVFYAAFRCRVPVVQTLHNFRMLCPAGSFFRDNVICEECVAHGMHCAIRHKCYRNSKLQSFVSAAILQIHRFVGTYRKVNFICLTEFNRKKLLESLDTRREIVKADRVYIKPNFTFAEEIVPNEVQAEEEYFLFAGRVEALKGIDIAVKAFEKLPDKKLYVAGNGPMMEEMQTYVKEHHMENVKFLGYLQKEEMSEKFYQAKAVIMTSQCYEAFAMTIAEAYSYGVPVIAGRVGNMEGMVKDGITGVKFTYNSSEDLAEKVRKFDTMDLSVLKKNARSFYADRLRPEDNYQKLIKIYEDISK</sequence>
<comment type="caution">
    <text evidence="3">The sequence shown here is derived from an EMBL/GenBank/DDBJ whole genome shotgun (WGS) entry which is preliminary data.</text>
</comment>
<evidence type="ECO:0000313" key="3">
    <source>
        <dbReference type="EMBL" id="RGS41380.1"/>
    </source>
</evidence>
<evidence type="ECO:0000259" key="2">
    <source>
        <dbReference type="Pfam" id="PF13439"/>
    </source>
</evidence>